<dbReference type="EMBL" id="FQZD01000025">
    <property type="protein sequence ID" value="SHJ52387.1"/>
    <property type="molecule type" value="Genomic_DNA"/>
</dbReference>
<dbReference type="AlphaFoldDB" id="A0A1M6K0B6"/>
<accession>A0A1M6K0B6</accession>
<reference evidence="2 3" key="1">
    <citation type="submission" date="2016-11" db="EMBL/GenBank/DDBJ databases">
        <authorList>
            <person name="Varghese N."/>
            <person name="Submissions S."/>
        </authorList>
    </citation>
    <scope>NUCLEOTIDE SEQUENCE [LARGE SCALE GENOMIC DNA]</scope>
    <source>
        <strain evidence="2 3">DSM 15287</strain>
    </source>
</reference>
<evidence type="ECO:0000313" key="2">
    <source>
        <dbReference type="EMBL" id="SHJ52387.1"/>
    </source>
</evidence>
<dbReference type="Proteomes" id="UP000322917">
    <property type="component" value="Unassembled WGS sequence"/>
</dbReference>
<organism evidence="2 3">
    <name type="scientific">Propionispora hippei DSM 15287</name>
    <dbReference type="NCBI Taxonomy" id="1123003"/>
    <lineage>
        <taxon>Bacteria</taxon>
        <taxon>Bacillati</taxon>
        <taxon>Bacillota</taxon>
        <taxon>Negativicutes</taxon>
        <taxon>Selenomonadales</taxon>
        <taxon>Sporomusaceae</taxon>
        <taxon>Propionispora</taxon>
    </lineage>
</organism>
<name>A0A1M6K0B6_9FIRM</name>
<sequence>MAITKVPQTSRLQIKVESGTNTSGQTAYKVRSYSNLKPDAADADVHAVGQALAALQQHPVASISRQDDARLISQ</sequence>
<protein>
    <recommendedName>
        <fullName evidence="1">DUF1659 domain-containing protein</fullName>
    </recommendedName>
</protein>
<evidence type="ECO:0000259" key="1">
    <source>
        <dbReference type="Pfam" id="PF07872"/>
    </source>
</evidence>
<dbReference type="RefSeq" id="WP_149735413.1">
    <property type="nucleotide sequence ID" value="NZ_FQZD01000025.1"/>
</dbReference>
<gene>
    <name evidence="2" type="ORF">SAMN02745170_02730</name>
</gene>
<proteinExistence type="predicted"/>
<keyword evidence="3" id="KW-1185">Reference proteome</keyword>
<dbReference type="InterPro" id="IPR012454">
    <property type="entry name" value="DUF1659"/>
</dbReference>
<dbReference type="OrthoDB" id="1954703at2"/>
<feature type="domain" description="DUF1659" evidence="1">
    <location>
        <begin position="2"/>
        <end position="72"/>
    </location>
</feature>
<dbReference type="Pfam" id="PF07872">
    <property type="entry name" value="DUF1659"/>
    <property type="match status" value="1"/>
</dbReference>
<evidence type="ECO:0000313" key="3">
    <source>
        <dbReference type="Proteomes" id="UP000322917"/>
    </source>
</evidence>